<evidence type="ECO:0000313" key="10">
    <source>
        <dbReference type="Proteomes" id="UP001290861"/>
    </source>
</evidence>
<dbReference type="HAMAP" id="MF_00169">
    <property type="entry name" value="AroQ"/>
    <property type="match status" value="1"/>
</dbReference>
<evidence type="ECO:0000256" key="5">
    <source>
        <dbReference type="ARBA" id="ARBA00011193"/>
    </source>
</evidence>
<name>A0ABU5N011_9BACT</name>
<feature type="binding site" evidence="8">
    <location>
        <position position="110"/>
    </location>
    <ligand>
        <name>substrate</name>
    </ligand>
</feature>
<comment type="catalytic activity">
    <reaction evidence="1 8">
        <text>3-dehydroquinate = 3-dehydroshikimate + H2O</text>
        <dbReference type="Rhea" id="RHEA:21096"/>
        <dbReference type="ChEBI" id="CHEBI:15377"/>
        <dbReference type="ChEBI" id="CHEBI:16630"/>
        <dbReference type="ChEBI" id="CHEBI:32364"/>
        <dbReference type="EC" id="4.2.1.10"/>
    </reaction>
</comment>
<dbReference type="InterPro" id="IPR018509">
    <property type="entry name" value="DHquinase_II_CS"/>
</dbReference>
<feature type="binding site" evidence="8">
    <location>
        <begin position="100"/>
        <end position="101"/>
    </location>
    <ligand>
        <name>substrate</name>
    </ligand>
</feature>
<dbReference type="RefSeq" id="WP_322609562.1">
    <property type="nucleotide sequence ID" value="NZ_JARVCO010000012.1"/>
</dbReference>
<dbReference type="PIRSF" id="PIRSF001399">
    <property type="entry name" value="DHquinase_II"/>
    <property type="match status" value="1"/>
</dbReference>
<sequence>MKILVLNGPNLNLLGTREPDIYGYETLADIETEMKAVFPEVELDFRQSNAEAELITWIGESRGIFDGIIINPAALTHTSLGLCDALKAVGDIVPSVEIHLSNTHTREEIRHKSLTAPACIGQIMGFQGFGYTLALRALVHAISK</sequence>
<reference evidence="9 10" key="1">
    <citation type="journal article" date="2024" name="Appl. Environ. Microbiol.">
        <title>Pontiella agarivorans sp. nov., a novel marine anaerobic bacterium capable of degrading macroalgal polysaccharides and fixing nitrogen.</title>
        <authorList>
            <person name="Liu N."/>
            <person name="Kivenson V."/>
            <person name="Peng X."/>
            <person name="Cui Z."/>
            <person name="Lankiewicz T.S."/>
            <person name="Gosselin K.M."/>
            <person name="English C.J."/>
            <person name="Blair E.M."/>
            <person name="O'Malley M.A."/>
            <person name="Valentine D.L."/>
        </authorList>
    </citation>
    <scope>NUCLEOTIDE SEQUENCE [LARGE SCALE GENOMIC DNA]</scope>
    <source>
        <strain evidence="9 10">NLcol2</strain>
    </source>
</reference>
<comment type="similarity">
    <text evidence="4 8">Belongs to the type-II 3-dehydroquinase family.</text>
</comment>
<protein>
    <recommendedName>
        <fullName evidence="6 8">3-dehydroquinate dehydratase</fullName>
        <shortName evidence="8">3-dehydroquinase</shortName>
        <ecNumber evidence="6 8">4.2.1.10</ecNumber>
    </recommendedName>
    <alternativeName>
        <fullName evidence="8">Type II DHQase</fullName>
    </alternativeName>
</protein>
<gene>
    <name evidence="8" type="primary">aroQ</name>
    <name evidence="9" type="ORF">P9H32_14215</name>
</gene>
<dbReference type="Proteomes" id="UP001290861">
    <property type="component" value="Unassembled WGS sequence"/>
</dbReference>
<feature type="binding site" evidence="8">
    <location>
        <position position="77"/>
    </location>
    <ligand>
        <name>substrate</name>
    </ligand>
</feature>
<dbReference type="InterPro" id="IPR036441">
    <property type="entry name" value="DHquinase_II_sf"/>
</dbReference>
<organism evidence="9 10">
    <name type="scientific">Pontiella agarivorans</name>
    <dbReference type="NCBI Taxonomy" id="3038953"/>
    <lineage>
        <taxon>Bacteria</taxon>
        <taxon>Pseudomonadati</taxon>
        <taxon>Kiritimatiellota</taxon>
        <taxon>Kiritimatiellia</taxon>
        <taxon>Kiritimatiellales</taxon>
        <taxon>Pontiellaceae</taxon>
        <taxon>Pontiella</taxon>
    </lineage>
</organism>
<dbReference type="EC" id="4.2.1.10" evidence="6 8"/>
<feature type="active site" description="Proton acceptor" evidence="8">
    <location>
        <position position="22"/>
    </location>
</feature>
<feature type="binding site" evidence="8">
    <location>
        <position position="71"/>
    </location>
    <ligand>
        <name>substrate</name>
    </ligand>
</feature>
<accession>A0ABU5N011</accession>
<dbReference type="Gene3D" id="3.40.50.9100">
    <property type="entry name" value="Dehydroquinase, class II"/>
    <property type="match status" value="1"/>
</dbReference>
<dbReference type="NCBIfam" id="NF003806">
    <property type="entry name" value="PRK05395.1-3"/>
    <property type="match status" value="1"/>
</dbReference>
<evidence type="ECO:0000256" key="3">
    <source>
        <dbReference type="ARBA" id="ARBA00004902"/>
    </source>
</evidence>
<dbReference type="NCBIfam" id="NF003807">
    <property type="entry name" value="PRK05395.1-4"/>
    <property type="match status" value="1"/>
</dbReference>
<evidence type="ECO:0000256" key="7">
    <source>
        <dbReference type="ARBA" id="ARBA00023239"/>
    </source>
</evidence>
<dbReference type="PROSITE" id="PS01029">
    <property type="entry name" value="DEHYDROQUINASE_II"/>
    <property type="match status" value="1"/>
</dbReference>
<proteinExistence type="inferred from homology"/>
<comment type="caution">
    <text evidence="9">The sequence shown here is derived from an EMBL/GenBank/DDBJ whole genome shotgun (WGS) entry which is preliminary data.</text>
</comment>
<dbReference type="PANTHER" id="PTHR21272:SF3">
    <property type="entry name" value="CATABOLIC 3-DEHYDROQUINASE"/>
    <property type="match status" value="1"/>
</dbReference>
<comment type="pathway">
    <text evidence="3 8">Metabolic intermediate biosynthesis; chorismate biosynthesis; chorismate from D-erythrose 4-phosphate and phosphoenolpyruvate: step 3/7.</text>
</comment>
<evidence type="ECO:0000256" key="4">
    <source>
        <dbReference type="ARBA" id="ARBA00011037"/>
    </source>
</evidence>
<keyword evidence="10" id="KW-1185">Reference proteome</keyword>
<dbReference type="Pfam" id="PF01220">
    <property type="entry name" value="DHquinase_II"/>
    <property type="match status" value="1"/>
</dbReference>
<evidence type="ECO:0000313" key="9">
    <source>
        <dbReference type="EMBL" id="MDZ8119780.1"/>
    </source>
</evidence>
<dbReference type="EMBL" id="JARVCO010000012">
    <property type="protein sequence ID" value="MDZ8119780.1"/>
    <property type="molecule type" value="Genomic_DNA"/>
</dbReference>
<feature type="binding site" evidence="8">
    <location>
        <position position="84"/>
    </location>
    <ligand>
        <name>substrate</name>
    </ligand>
</feature>
<feature type="active site" description="Proton donor" evidence="8">
    <location>
        <position position="99"/>
    </location>
</feature>
<keyword evidence="8" id="KW-0057">Aromatic amino acid biosynthesis</keyword>
<dbReference type="NCBIfam" id="NF003805">
    <property type="entry name" value="PRK05395.1-2"/>
    <property type="match status" value="1"/>
</dbReference>
<evidence type="ECO:0000256" key="6">
    <source>
        <dbReference type="ARBA" id="ARBA00012060"/>
    </source>
</evidence>
<dbReference type="SUPFAM" id="SSF52304">
    <property type="entry name" value="Type II 3-dehydroquinate dehydratase"/>
    <property type="match status" value="1"/>
</dbReference>
<comment type="subunit">
    <text evidence="5 8">Homododecamer.</text>
</comment>
<feature type="site" description="Transition state stabilizer" evidence="8">
    <location>
        <position position="17"/>
    </location>
</feature>
<dbReference type="CDD" id="cd00466">
    <property type="entry name" value="DHQase_II"/>
    <property type="match status" value="1"/>
</dbReference>
<keyword evidence="7 8" id="KW-0456">Lyase</keyword>
<evidence type="ECO:0000256" key="2">
    <source>
        <dbReference type="ARBA" id="ARBA00003924"/>
    </source>
</evidence>
<evidence type="ECO:0000256" key="8">
    <source>
        <dbReference type="HAMAP-Rule" id="MF_00169"/>
    </source>
</evidence>
<dbReference type="InterPro" id="IPR001874">
    <property type="entry name" value="DHquinase_II"/>
</dbReference>
<dbReference type="GO" id="GO:0003855">
    <property type="term" value="F:3-dehydroquinate dehydratase activity"/>
    <property type="evidence" value="ECO:0007669"/>
    <property type="project" value="UniProtKB-EC"/>
</dbReference>
<keyword evidence="8" id="KW-0028">Amino-acid biosynthesis</keyword>
<dbReference type="PANTHER" id="PTHR21272">
    <property type="entry name" value="CATABOLIC 3-DEHYDROQUINASE"/>
    <property type="match status" value="1"/>
</dbReference>
<evidence type="ECO:0000256" key="1">
    <source>
        <dbReference type="ARBA" id="ARBA00001864"/>
    </source>
</evidence>
<comment type="function">
    <text evidence="2 8">Catalyzes a trans-dehydration via an enolate intermediate.</text>
</comment>